<evidence type="ECO:0008006" key="6">
    <source>
        <dbReference type="Google" id="ProtNLM"/>
    </source>
</evidence>
<dbReference type="EMBL" id="JAFBCY010000003">
    <property type="protein sequence ID" value="MBM7852892.1"/>
    <property type="molecule type" value="Genomic_DNA"/>
</dbReference>
<comment type="caution">
    <text evidence="2">The sequence shown here is derived from an EMBL/GenBank/DDBJ whole genome shotgun (WGS) entry which is preliminary data.</text>
</comment>
<evidence type="ECO:0000313" key="4">
    <source>
        <dbReference type="Proteomes" id="UP000758856"/>
    </source>
</evidence>
<reference evidence="2" key="3">
    <citation type="submission" date="2023-01" db="EMBL/GenBank/DDBJ databases">
        <authorList>
            <person name="Sun Q."/>
            <person name="Evtushenko L."/>
        </authorList>
    </citation>
    <scope>NUCLEOTIDE SEQUENCE</scope>
    <source>
        <strain evidence="2">VKM B-1606</strain>
    </source>
</reference>
<proteinExistence type="predicted"/>
<gene>
    <name evidence="2" type="ORF">GCM10008170_31210</name>
    <name evidence="3" type="ORF">JOD31_003134</name>
</gene>
<feature type="signal peptide" evidence="1">
    <location>
        <begin position="1"/>
        <end position="25"/>
    </location>
</feature>
<dbReference type="EMBL" id="BSFF01000003">
    <property type="protein sequence ID" value="GLK57102.1"/>
    <property type="molecule type" value="Genomic_DNA"/>
</dbReference>
<keyword evidence="1" id="KW-0732">Signal</keyword>
<evidence type="ECO:0000313" key="5">
    <source>
        <dbReference type="Proteomes" id="UP001143400"/>
    </source>
</evidence>
<dbReference type="Proteomes" id="UP000758856">
    <property type="component" value="Unassembled WGS sequence"/>
</dbReference>
<keyword evidence="4" id="KW-1185">Reference proteome</keyword>
<sequence>MKVLVLGAAAAIVCGAALSAAPASAGSYFEFGVGPSRHYYAPPPPPPPAYYPPRRAYYYEPAPVYRAPPREVCRVRTVREWGPYGPYDKRVETCRRNDGW</sequence>
<accession>A0A9W6MTB7</accession>
<feature type="chain" id="PRO_5040839797" description="Lectin-like protein BA14k" evidence="1">
    <location>
        <begin position="26"/>
        <end position="100"/>
    </location>
</feature>
<name>A0A9W6MTB7_9HYPH</name>
<reference evidence="2" key="1">
    <citation type="journal article" date="2014" name="Int. J. Syst. Evol. Microbiol.">
        <title>Complete genome sequence of Corynebacterium casei LMG S-19264T (=DSM 44701T), isolated from a smear-ripened cheese.</title>
        <authorList>
            <consortium name="US DOE Joint Genome Institute (JGI-PGF)"/>
            <person name="Walter F."/>
            <person name="Albersmeier A."/>
            <person name="Kalinowski J."/>
            <person name="Ruckert C."/>
        </authorList>
    </citation>
    <scope>NUCLEOTIDE SEQUENCE</scope>
    <source>
        <strain evidence="2">VKM B-1606</strain>
    </source>
</reference>
<evidence type="ECO:0000313" key="2">
    <source>
        <dbReference type="EMBL" id="GLK57102.1"/>
    </source>
</evidence>
<evidence type="ECO:0000313" key="3">
    <source>
        <dbReference type="EMBL" id="MBM7852892.1"/>
    </source>
</evidence>
<organism evidence="2 5">
    <name type="scientific">Methylopila capsulata</name>
    <dbReference type="NCBI Taxonomy" id="61654"/>
    <lineage>
        <taxon>Bacteria</taxon>
        <taxon>Pseudomonadati</taxon>
        <taxon>Pseudomonadota</taxon>
        <taxon>Alphaproteobacteria</taxon>
        <taxon>Hyphomicrobiales</taxon>
        <taxon>Methylopilaceae</taxon>
        <taxon>Methylopila</taxon>
    </lineage>
</organism>
<dbReference type="Proteomes" id="UP001143400">
    <property type="component" value="Unassembled WGS sequence"/>
</dbReference>
<evidence type="ECO:0000256" key="1">
    <source>
        <dbReference type="SAM" id="SignalP"/>
    </source>
</evidence>
<dbReference type="AlphaFoldDB" id="A0A9W6MTB7"/>
<protein>
    <recommendedName>
        <fullName evidence="6">Lectin-like protein BA14k</fullName>
    </recommendedName>
</protein>
<reference evidence="3 4" key="2">
    <citation type="submission" date="2021-01" db="EMBL/GenBank/DDBJ databases">
        <title>Genomic Encyclopedia of Type Strains, Phase IV (KMG-IV): sequencing the most valuable type-strain genomes for metagenomic binning, comparative biology and taxonomic classification.</title>
        <authorList>
            <person name="Goeker M."/>
        </authorList>
    </citation>
    <scope>NUCLEOTIDE SEQUENCE [LARGE SCALE GENOMIC DNA]</scope>
    <source>
        <strain evidence="3 4">DSM 6130</strain>
    </source>
</reference>
<dbReference type="RefSeq" id="WP_204951337.1">
    <property type="nucleotide sequence ID" value="NZ_BSFF01000003.1"/>
</dbReference>